<organism evidence="2 3">
    <name type="scientific">Didymodactylos carnosus</name>
    <dbReference type="NCBI Taxonomy" id="1234261"/>
    <lineage>
        <taxon>Eukaryota</taxon>
        <taxon>Metazoa</taxon>
        <taxon>Spiralia</taxon>
        <taxon>Gnathifera</taxon>
        <taxon>Rotifera</taxon>
        <taxon>Eurotatoria</taxon>
        <taxon>Bdelloidea</taxon>
        <taxon>Philodinida</taxon>
        <taxon>Philodinidae</taxon>
        <taxon>Didymodactylos</taxon>
    </lineage>
</organism>
<evidence type="ECO:0000313" key="2">
    <source>
        <dbReference type="EMBL" id="CAF3980243.1"/>
    </source>
</evidence>
<gene>
    <name evidence="1" type="ORF">OVA965_LOCUS22462</name>
    <name evidence="2" type="ORF">TMI583_LOCUS23175</name>
</gene>
<protein>
    <submittedName>
        <fullName evidence="2">Uncharacterized protein</fullName>
    </submittedName>
</protein>
<sequence length="87" mass="9933">MVCNWGKRAVDINQITDPKSQHLEKYPYDLRLLQFLSRPSNPNDSVTAVADNDDDRTLNYNDIDGNSISDFDDNSNHIKLVCKSCIM</sequence>
<proteinExistence type="predicted"/>
<accession>A0A8S2MZW4</accession>
<dbReference type="EMBL" id="CAJOBA010034210">
    <property type="protein sequence ID" value="CAF3980243.1"/>
    <property type="molecule type" value="Genomic_DNA"/>
</dbReference>
<evidence type="ECO:0000313" key="3">
    <source>
        <dbReference type="Proteomes" id="UP000682733"/>
    </source>
</evidence>
<reference evidence="2" key="1">
    <citation type="submission" date="2021-02" db="EMBL/GenBank/DDBJ databases">
        <authorList>
            <person name="Nowell W R."/>
        </authorList>
    </citation>
    <scope>NUCLEOTIDE SEQUENCE</scope>
</reference>
<dbReference type="Proteomes" id="UP000682733">
    <property type="component" value="Unassembled WGS sequence"/>
</dbReference>
<evidence type="ECO:0000313" key="1">
    <source>
        <dbReference type="EMBL" id="CAF1168796.1"/>
    </source>
</evidence>
<dbReference type="AlphaFoldDB" id="A0A8S2MZW4"/>
<dbReference type="EMBL" id="CAJNOK010012686">
    <property type="protein sequence ID" value="CAF1168796.1"/>
    <property type="molecule type" value="Genomic_DNA"/>
</dbReference>
<dbReference type="Proteomes" id="UP000677228">
    <property type="component" value="Unassembled WGS sequence"/>
</dbReference>
<name>A0A8S2MZW4_9BILA</name>
<comment type="caution">
    <text evidence="2">The sequence shown here is derived from an EMBL/GenBank/DDBJ whole genome shotgun (WGS) entry which is preliminary data.</text>
</comment>